<keyword evidence="2" id="KW-0285">Flavoprotein</keyword>
<sequence>MGGVRAGDGPLAGQLRQMLHAGELDLPLPGAGQTARRWAALADWGGRDLSLARLAEGHVDALAILAEAGRPPVPGALYGVWASRSGGAAVRLEQGRTSRVLTGDMRFCSGARVLDRVLLVADPAADSSSTERLLVDVDVRVAGAEPEPDSWCTAAMADADTLDVAFREVAVADADLVGPPGWYVARPGFALGGAGVAAVWWGGAAGVLDRVLGHLRPVPDAHQLAHVGELHAALAASDALLAQTAATVDDDPAADHGLAVATVRAAVERATREVLDRVPRIVGPAPLSRDVGLARALADLALYVRQHHAERDHAALGGQVVDRWRSA</sequence>
<evidence type="ECO:0000256" key="3">
    <source>
        <dbReference type="ARBA" id="ARBA00022827"/>
    </source>
</evidence>
<proteinExistence type="inferred from homology"/>
<dbReference type="SUPFAM" id="SSF47203">
    <property type="entry name" value="Acyl-CoA dehydrogenase C-terminal domain-like"/>
    <property type="match status" value="1"/>
</dbReference>
<dbReference type="InterPro" id="IPR036250">
    <property type="entry name" value="AcylCo_DH-like_C"/>
</dbReference>
<evidence type="ECO:0000256" key="2">
    <source>
        <dbReference type="ARBA" id="ARBA00022630"/>
    </source>
</evidence>
<organism evidence="5 6">
    <name type="scientific">Pseudonocardia charpentierae</name>
    <dbReference type="NCBI Taxonomy" id="3075545"/>
    <lineage>
        <taxon>Bacteria</taxon>
        <taxon>Bacillati</taxon>
        <taxon>Actinomycetota</taxon>
        <taxon>Actinomycetes</taxon>
        <taxon>Pseudonocardiales</taxon>
        <taxon>Pseudonocardiaceae</taxon>
        <taxon>Pseudonocardia</taxon>
    </lineage>
</organism>
<dbReference type="Gene3D" id="2.40.110.10">
    <property type="entry name" value="Butyryl-CoA Dehydrogenase, subunit A, domain 2"/>
    <property type="match status" value="1"/>
</dbReference>
<accession>A0ABU2NAJ5</accession>
<evidence type="ECO:0000256" key="1">
    <source>
        <dbReference type="ARBA" id="ARBA00009347"/>
    </source>
</evidence>
<keyword evidence="3" id="KW-0274">FAD</keyword>
<dbReference type="InterPro" id="IPR009100">
    <property type="entry name" value="AcylCoA_DH/oxidase_NM_dom_sf"/>
</dbReference>
<evidence type="ECO:0000313" key="5">
    <source>
        <dbReference type="EMBL" id="MDT0350966.1"/>
    </source>
</evidence>
<dbReference type="InterPro" id="IPR046373">
    <property type="entry name" value="Acyl-CoA_Oxase/DH_mid-dom_sf"/>
</dbReference>
<dbReference type="RefSeq" id="WP_311557046.1">
    <property type="nucleotide sequence ID" value="NZ_JAVREJ010000010.1"/>
</dbReference>
<protein>
    <submittedName>
        <fullName evidence="5">Acyl-CoA dehydrogenase family protein</fullName>
    </submittedName>
</protein>
<gene>
    <name evidence="5" type="ORF">RM445_15660</name>
</gene>
<dbReference type="SUPFAM" id="SSF56645">
    <property type="entry name" value="Acyl-CoA dehydrogenase NM domain-like"/>
    <property type="match status" value="1"/>
</dbReference>
<reference evidence="6" key="1">
    <citation type="submission" date="2023-07" db="EMBL/GenBank/DDBJ databases">
        <title>30 novel species of actinomycetes from the DSMZ collection.</title>
        <authorList>
            <person name="Nouioui I."/>
        </authorList>
    </citation>
    <scope>NUCLEOTIDE SEQUENCE [LARGE SCALE GENOMIC DNA]</scope>
    <source>
        <strain evidence="6">DSM 45834</strain>
    </source>
</reference>
<evidence type="ECO:0000313" key="6">
    <source>
        <dbReference type="Proteomes" id="UP001183202"/>
    </source>
</evidence>
<comment type="similarity">
    <text evidence="1">Belongs to the acyl-CoA dehydrogenase family.</text>
</comment>
<dbReference type="EMBL" id="JAVREJ010000010">
    <property type="protein sequence ID" value="MDT0350966.1"/>
    <property type="molecule type" value="Genomic_DNA"/>
</dbReference>
<dbReference type="Proteomes" id="UP001183202">
    <property type="component" value="Unassembled WGS sequence"/>
</dbReference>
<feature type="domain" description="Acyl-CoA dehydrogenase/oxidase C-terminal" evidence="4">
    <location>
        <begin position="181"/>
        <end position="300"/>
    </location>
</feature>
<dbReference type="InterPro" id="IPR009075">
    <property type="entry name" value="AcylCo_DH/oxidase_C"/>
</dbReference>
<evidence type="ECO:0000259" key="4">
    <source>
        <dbReference type="Pfam" id="PF00441"/>
    </source>
</evidence>
<comment type="caution">
    <text evidence="5">The sequence shown here is derived from an EMBL/GenBank/DDBJ whole genome shotgun (WGS) entry which is preliminary data.</text>
</comment>
<dbReference type="Pfam" id="PF00441">
    <property type="entry name" value="Acyl-CoA_dh_1"/>
    <property type="match status" value="1"/>
</dbReference>
<keyword evidence="6" id="KW-1185">Reference proteome</keyword>
<name>A0ABU2NAJ5_9PSEU</name>